<dbReference type="Pfam" id="PF01758">
    <property type="entry name" value="SBF"/>
    <property type="match status" value="1"/>
</dbReference>
<evidence type="ECO:0000256" key="32">
    <source>
        <dbReference type="SAM" id="MobiDB-lite"/>
    </source>
</evidence>
<feature type="transmembrane region" description="Helical" evidence="33">
    <location>
        <begin position="131"/>
        <end position="152"/>
    </location>
</feature>
<evidence type="ECO:0000256" key="31">
    <source>
        <dbReference type="ARBA" id="ARBA00082917"/>
    </source>
</evidence>
<organism evidence="34 35">
    <name type="scientific">Maylandia zebra</name>
    <name type="common">zebra mbuna</name>
    <dbReference type="NCBI Taxonomy" id="106582"/>
    <lineage>
        <taxon>Eukaryota</taxon>
        <taxon>Metazoa</taxon>
        <taxon>Chordata</taxon>
        <taxon>Craniata</taxon>
        <taxon>Vertebrata</taxon>
        <taxon>Euteleostomi</taxon>
        <taxon>Actinopterygii</taxon>
        <taxon>Neopterygii</taxon>
        <taxon>Teleostei</taxon>
        <taxon>Neoteleostei</taxon>
        <taxon>Acanthomorphata</taxon>
        <taxon>Ovalentaria</taxon>
        <taxon>Cichlomorphae</taxon>
        <taxon>Cichliformes</taxon>
        <taxon>Cichlidae</taxon>
        <taxon>African cichlids</taxon>
        <taxon>Pseudocrenilabrinae</taxon>
        <taxon>Haplochromini</taxon>
        <taxon>Maylandia</taxon>
        <taxon>Maylandia zebra complex</taxon>
    </lineage>
</organism>
<feature type="transmembrane region" description="Helical" evidence="33">
    <location>
        <begin position="230"/>
        <end position="257"/>
    </location>
</feature>
<reference evidence="34" key="2">
    <citation type="submission" date="2025-08" db="UniProtKB">
        <authorList>
            <consortium name="Ensembl"/>
        </authorList>
    </citation>
    <scope>IDENTIFICATION</scope>
</reference>
<evidence type="ECO:0000256" key="12">
    <source>
        <dbReference type="ARBA" id="ARBA00023180"/>
    </source>
</evidence>
<keyword evidence="13" id="KW-0739">Sodium transport</keyword>
<dbReference type="AlphaFoldDB" id="A0A3P9B3A0"/>
<comment type="catalytic activity">
    <reaction evidence="16">
        <text>tauroallocholate(out) + 2 Na(+)(out) = tauroallocholate(in) + 2 Na(+)(in)</text>
        <dbReference type="Rhea" id="RHEA:51840"/>
        <dbReference type="ChEBI" id="CHEBI:29101"/>
        <dbReference type="ChEBI" id="CHEBI:191406"/>
    </reaction>
</comment>
<evidence type="ECO:0000256" key="25">
    <source>
        <dbReference type="ARBA" id="ARBA00052405"/>
    </source>
</evidence>
<keyword evidence="8" id="KW-0915">Sodium</keyword>
<dbReference type="GO" id="GO:0008508">
    <property type="term" value="F:bile acid:sodium symporter activity"/>
    <property type="evidence" value="ECO:0007669"/>
    <property type="project" value="TreeGrafter"/>
</dbReference>
<keyword evidence="4" id="KW-1003">Cell membrane</keyword>
<evidence type="ECO:0000256" key="16">
    <source>
        <dbReference type="ARBA" id="ARBA00047311"/>
    </source>
</evidence>
<comment type="subcellular location">
    <subcellularLocation>
        <location evidence="1">Cell membrane</location>
        <topology evidence="1">Multi-pass membrane protein</topology>
    </subcellularLocation>
</comment>
<dbReference type="FunFam" id="1.20.1530.20:FF:000016">
    <property type="entry name" value="Solute carrier family 10 member 1"/>
    <property type="match status" value="1"/>
</dbReference>
<accession>A0A3P9B3A0</accession>
<comment type="catalytic activity">
    <reaction evidence="14">
        <text>glycocholate(out) + 2 Na(+)(out) = glycocholate(in) + 2 Na(+)(in)</text>
        <dbReference type="Rhea" id="RHEA:71935"/>
        <dbReference type="ChEBI" id="CHEBI:29101"/>
        <dbReference type="ChEBI" id="CHEBI:29746"/>
    </reaction>
</comment>
<dbReference type="InterPro" id="IPR002657">
    <property type="entry name" value="BilAc:Na_symport/Acr3"/>
</dbReference>
<dbReference type="GeneTree" id="ENSGT00950000182808"/>
<comment type="catalytic activity">
    <reaction evidence="22">
        <text>tauronorcholate(out) + 2 Na(+)(out) = tauronorcholate(in) + 2 Na(+)(in)</text>
        <dbReference type="Rhea" id="RHEA:71915"/>
        <dbReference type="ChEBI" id="CHEBI:29101"/>
        <dbReference type="ChEBI" id="CHEBI:191405"/>
    </reaction>
</comment>
<evidence type="ECO:0000256" key="8">
    <source>
        <dbReference type="ARBA" id="ARBA00023053"/>
    </source>
</evidence>
<evidence type="ECO:0000256" key="18">
    <source>
        <dbReference type="ARBA" id="ARBA00047743"/>
    </source>
</evidence>
<feature type="region of interest" description="Disordered" evidence="32">
    <location>
        <begin position="341"/>
        <end position="363"/>
    </location>
</feature>
<evidence type="ECO:0000256" key="17">
    <source>
        <dbReference type="ARBA" id="ARBA00047596"/>
    </source>
</evidence>
<feature type="transmembrane region" description="Helical" evidence="33">
    <location>
        <begin position="278"/>
        <end position="301"/>
    </location>
</feature>
<evidence type="ECO:0000256" key="4">
    <source>
        <dbReference type="ARBA" id="ARBA00022475"/>
    </source>
</evidence>
<dbReference type="InterPro" id="IPR004710">
    <property type="entry name" value="Bilac:Na_transpt"/>
</dbReference>
<evidence type="ECO:0000256" key="24">
    <source>
        <dbReference type="ARBA" id="ARBA00052374"/>
    </source>
</evidence>
<comment type="catalytic activity">
    <reaction evidence="21">
        <text>taurochenodeoxycholate(out) + 2 Na(+)(out) = taurochenodeoxycholate(in) + 2 Na(+)(in)</text>
        <dbReference type="Rhea" id="RHEA:71923"/>
        <dbReference type="ChEBI" id="CHEBI:9407"/>
        <dbReference type="ChEBI" id="CHEBI:29101"/>
    </reaction>
</comment>
<keyword evidence="11 33" id="KW-0472">Membrane</keyword>
<protein>
    <recommendedName>
        <fullName evidence="27">Hepatic sodium/bile acid cotransporter</fullName>
    </recommendedName>
    <alternativeName>
        <fullName evidence="29">Na(+)/bile acid cotransporter</fullName>
    </alternativeName>
    <alternativeName>
        <fullName evidence="28">Na(+)/taurocholate transport protein</fullName>
    </alternativeName>
    <alternativeName>
        <fullName evidence="30">Sodium/taurocholate cotransporting polypeptide</fullName>
    </alternativeName>
    <alternativeName>
        <fullName evidence="31">Solute carrier family 10 member 1</fullName>
    </alternativeName>
</protein>
<evidence type="ECO:0000256" key="9">
    <source>
        <dbReference type="ARBA" id="ARBA00023055"/>
    </source>
</evidence>
<keyword evidence="10" id="KW-0406">Ion transport</keyword>
<evidence type="ECO:0000256" key="13">
    <source>
        <dbReference type="ARBA" id="ARBA00023201"/>
    </source>
</evidence>
<feature type="transmembrane region" description="Helical" evidence="33">
    <location>
        <begin position="199"/>
        <end position="218"/>
    </location>
</feature>
<proteinExistence type="inferred from homology"/>
<comment type="catalytic activity">
    <reaction evidence="19">
        <text>tauro-beta-muricholate(out) + 2 Na(+)(out) = tauro-beta-muricholate(in) + 2 Na(+)(in)</text>
        <dbReference type="Rhea" id="RHEA:72179"/>
        <dbReference type="ChEBI" id="CHEBI:29101"/>
        <dbReference type="ChEBI" id="CHEBI:133064"/>
    </reaction>
</comment>
<keyword evidence="7 33" id="KW-1133">Transmembrane helix</keyword>
<keyword evidence="5 33" id="KW-0812">Transmembrane</keyword>
<dbReference type="Gene3D" id="1.20.1530.20">
    <property type="match status" value="1"/>
</dbReference>
<evidence type="ECO:0000256" key="1">
    <source>
        <dbReference type="ARBA" id="ARBA00004651"/>
    </source>
</evidence>
<evidence type="ECO:0000313" key="34">
    <source>
        <dbReference type="Ensembl" id="ENSMZEP00005004242.1"/>
    </source>
</evidence>
<evidence type="ECO:0000256" key="19">
    <source>
        <dbReference type="ARBA" id="ARBA00048013"/>
    </source>
</evidence>
<comment type="catalytic activity">
    <reaction evidence="18">
        <text>taurodeoxycholate(out) + 2 Na(+)(out) = taurodeoxycholate(in) + 2 Na(+)(in)</text>
        <dbReference type="Rhea" id="RHEA:72087"/>
        <dbReference type="ChEBI" id="CHEBI:29101"/>
        <dbReference type="ChEBI" id="CHEBI:36261"/>
    </reaction>
</comment>
<feature type="transmembrane region" description="Helical" evidence="33">
    <location>
        <begin position="37"/>
        <end position="59"/>
    </location>
</feature>
<sequence>MNNTANLTSHQDLWRNVTVGNTTWVYRPAVNSALNDAISAVVIIIIIINMVSLGCTMEVSKIKYHIMKPKGVAIAVVSQYVIMPLTAFCLAKGFQLSDITAVSVLVCGCCPGGQFSNTLTLALKGDINLSIVMTSCSMLLAMGMMPLLLYIYCKSFPSVRNAVPYVQIILSLVLTLVPCGIGILINTYRPQYSKRVTKVGMIILLIFTVVTLTLAIIANGRYILTVLSPSLLAIAGLMPLIGYCFGYVFSAIFRLSLEKYIDRSLSLYIYRERQTHRTVSMETGCQNIVLCATILKVAFPIEVVGPLYLFPVVYFVFQFFEAAMIIMLFWCYQRFKKKEKGKTCASPGEVGESPTKGLGNPRD</sequence>
<comment type="catalytic activity">
    <reaction evidence="24">
        <text>taurohyodeoxycholate(out) + 2 Na(+)(out) = taurohyodeoxycholate(in) + 2 Na(+)(in)</text>
        <dbReference type="Rhea" id="RHEA:72167"/>
        <dbReference type="ChEBI" id="CHEBI:29101"/>
        <dbReference type="ChEBI" id="CHEBI:191407"/>
    </reaction>
</comment>
<comment type="catalytic activity">
    <reaction evidence="25">
        <text>estrone 3-sulfate(out) + 2 Na(+)(out) = estrone 3-sulfate(in) + 2 Na(+)(in)</text>
        <dbReference type="Rhea" id="RHEA:71083"/>
        <dbReference type="ChEBI" id="CHEBI:29101"/>
        <dbReference type="ChEBI" id="CHEBI:60050"/>
    </reaction>
</comment>
<comment type="catalytic activity">
    <reaction evidence="17">
        <text>tauroursodeoxycholate(out) + 2 Na(+)(out) = tauroursodeoxycholate(in) + 2 Na(+)(in)</text>
        <dbReference type="Rhea" id="RHEA:71927"/>
        <dbReference type="ChEBI" id="CHEBI:29101"/>
        <dbReference type="ChEBI" id="CHEBI:132028"/>
    </reaction>
</comment>
<keyword evidence="12" id="KW-0325">Glycoprotein</keyword>
<keyword evidence="3" id="KW-0813">Transport</keyword>
<comment type="similarity">
    <text evidence="2">Belongs to the bile acid:sodium symporter (BASS) (TC 2.A.28) family.</text>
</comment>
<feature type="transmembrane region" description="Helical" evidence="33">
    <location>
        <begin position="164"/>
        <end position="187"/>
    </location>
</feature>
<dbReference type="PANTHER" id="PTHR10361">
    <property type="entry name" value="SODIUM-BILE ACID COTRANSPORTER"/>
    <property type="match status" value="1"/>
</dbReference>
<comment type="catalytic activity">
    <reaction evidence="15">
        <text>cholate(out) + 2 Na(+)(out) = cholate(in) + 2 Na(+)(in)</text>
        <dbReference type="Rhea" id="RHEA:71911"/>
        <dbReference type="ChEBI" id="CHEBI:29101"/>
        <dbReference type="ChEBI" id="CHEBI:29747"/>
    </reaction>
</comment>
<keyword evidence="6" id="KW-0769">Symport</keyword>
<evidence type="ECO:0000256" key="28">
    <source>
        <dbReference type="ARBA" id="ARBA00075177"/>
    </source>
</evidence>
<evidence type="ECO:0000256" key="10">
    <source>
        <dbReference type="ARBA" id="ARBA00023065"/>
    </source>
</evidence>
<evidence type="ECO:0000256" key="2">
    <source>
        <dbReference type="ARBA" id="ARBA00006528"/>
    </source>
</evidence>
<reference evidence="34 35" key="1">
    <citation type="journal article" date="2014" name="Nature">
        <title>The genomic substrate for adaptive radiation in African cichlid fish.</title>
        <authorList>
            <person name="Brawand D."/>
            <person name="Wagner C.E."/>
            <person name="Li Y.I."/>
            <person name="Malinsky M."/>
            <person name="Keller I."/>
            <person name="Fan S."/>
            <person name="Simakov O."/>
            <person name="Ng A.Y."/>
            <person name="Lim Z.W."/>
            <person name="Bezault E."/>
            <person name="Turner-Maier J."/>
            <person name="Johnson J."/>
            <person name="Alcazar R."/>
            <person name="Noh H.J."/>
            <person name="Russell P."/>
            <person name="Aken B."/>
            <person name="Alfoldi J."/>
            <person name="Amemiya C."/>
            <person name="Azzouzi N."/>
            <person name="Baroiller J.F."/>
            <person name="Barloy-Hubler F."/>
            <person name="Berlin A."/>
            <person name="Bloomquist R."/>
            <person name="Carleton K.L."/>
            <person name="Conte M.A."/>
            <person name="D'Cotta H."/>
            <person name="Eshel O."/>
            <person name="Gaffney L."/>
            <person name="Galibert F."/>
            <person name="Gante H.F."/>
            <person name="Gnerre S."/>
            <person name="Greuter L."/>
            <person name="Guyon R."/>
            <person name="Haddad N.S."/>
            <person name="Haerty W."/>
            <person name="Harris R.M."/>
            <person name="Hofmann H.A."/>
            <person name="Hourlier T."/>
            <person name="Hulata G."/>
            <person name="Jaffe D.B."/>
            <person name="Lara M."/>
            <person name="Lee A.P."/>
            <person name="MacCallum I."/>
            <person name="Mwaiko S."/>
            <person name="Nikaido M."/>
            <person name="Nishihara H."/>
            <person name="Ozouf-Costaz C."/>
            <person name="Penman D.J."/>
            <person name="Przybylski D."/>
            <person name="Rakotomanga M."/>
            <person name="Renn S.C.P."/>
            <person name="Ribeiro F.J."/>
            <person name="Ron M."/>
            <person name="Salzburger W."/>
            <person name="Sanchez-Pulido L."/>
            <person name="Santos M.E."/>
            <person name="Searle S."/>
            <person name="Sharpe T."/>
            <person name="Swofford R."/>
            <person name="Tan F.J."/>
            <person name="Williams L."/>
            <person name="Young S."/>
            <person name="Yin S."/>
            <person name="Okada N."/>
            <person name="Kocher T.D."/>
            <person name="Miska E.A."/>
            <person name="Lander E.S."/>
            <person name="Venkatesh B."/>
            <person name="Fernald R.D."/>
            <person name="Meyer A."/>
            <person name="Ponting C.P."/>
            <person name="Streelman J.T."/>
            <person name="Lindblad-Toh K."/>
            <person name="Seehausen O."/>
            <person name="Di Palma F."/>
        </authorList>
    </citation>
    <scope>NUCLEOTIDE SEQUENCE</scope>
</reference>
<evidence type="ECO:0000256" key="6">
    <source>
        <dbReference type="ARBA" id="ARBA00022847"/>
    </source>
</evidence>
<evidence type="ECO:0000256" key="23">
    <source>
        <dbReference type="ARBA" id="ARBA00051799"/>
    </source>
</evidence>
<evidence type="ECO:0000256" key="5">
    <source>
        <dbReference type="ARBA" id="ARBA00022692"/>
    </source>
</evidence>
<evidence type="ECO:0000256" key="26">
    <source>
        <dbReference type="ARBA" id="ARBA00056510"/>
    </source>
</evidence>
<feature type="transmembrane region" description="Helical" evidence="33">
    <location>
        <begin position="71"/>
        <end position="93"/>
    </location>
</feature>
<dbReference type="PANTHER" id="PTHR10361:SF40">
    <property type="entry name" value="HEPATIC SODIUM_BILE ACID COTRANSPORTER"/>
    <property type="match status" value="1"/>
</dbReference>
<comment type="function">
    <text evidence="26">As a major transporter of conjugated bile salts from plasma into the hepatocyte, it plays a key role in the enterohepatic circulation of bile salts necessary for the solubilization and absorption of dietary fat and fat-soluble vitamins. It is strictly dependent on the extracellular presence of sodium. It exhibits broad substrate specificity and transports various bile acids, such as taurocholate, cholate, as well as non-bile acid organic compounds, such as estrone sulfate. Works collaboratively with the ileal transporter (NTCP2), the organic solute transporter (OST), and the bile salt export pump (BSEP), to ensure efficacious biological recycling of bile acids during enterohepatic circulation.</text>
</comment>
<reference evidence="34" key="3">
    <citation type="submission" date="2025-09" db="UniProtKB">
        <authorList>
            <consortium name="Ensembl"/>
        </authorList>
    </citation>
    <scope>IDENTIFICATION</scope>
</reference>
<evidence type="ECO:0000256" key="29">
    <source>
        <dbReference type="ARBA" id="ARBA00075246"/>
    </source>
</evidence>
<evidence type="ECO:0000256" key="22">
    <source>
        <dbReference type="ARBA" id="ARBA00049276"/>
    </source>
</evidence>
<evidence type="ECO:0000256" key="14">
    <source>
        <dbReference type="ARBA" id="ARBA00034215"/>
    </source>
</evidence>
<dbReference type="GO" id="GO:0005886">
    <property type="term" value="C:plasma membrane"/>
    <property type="evidence" value="ECO:0007669"/>
    <property type="project" value="UniProtKB-SubCell"/>
</dbReference>
<comment type="catalytic activity">
    <reaction evidence="23">
        <text>taurohyocholate(out) + 2 Na(+)(out) = taurohyocholate(in) + 2 Na(+)(in)</text>
        <dbReference type="Rhea" id="RHEA:72171"/>
        <dbReference type="ChEBI" id="CHEBI:29101"/>
        <dbReference type="ChEBI" id="CHEBI:58874"/>
    </reaction>
</comment>
<comment type="catalytic activity">
    <reaction evidence="20">
        <text>taurocholate(out) + 2 Na(+)(out) = taurocholate(in) + 2 Na(+)(in)</text>
        <dbReference type="Rhea" id="RHEA:71875"/>
        <dbReference type="ChEBI" id="CHEBI:29101"/>
        <dbReference type="ChEBI" id="CHEBI:36257"/>
    </reaction>
</comment>
<keyword evidence="9" id="KW-0445">Lipid transport</keyword>
<name>A0A3P9B3A0_9CICH</name>
<keyword evidence="35" id="KW-1185">Reference proteome</keyword>
<dbReference type="Ensembl" id="ENSMZET00005004420.1">
    <property type="protein sequence ID" value="ENSMZEP00005004242.1"/>
    <property type="gene ID" value="ENSMZEG00005003237.1"/>
</dbReference>
<dbReference type="InterPro" id="IPR038770">
    <property type="entry name" value="Na+/solute_symporter_sf"/>
</dbReference>
<evidence type="ECO:0000256" key="27">
    <source>
        <dbReference type="ARBA" id="ARBA00073206"/>
    </source>
</evidence>
<evidence type="ECO:0000256" key="21">
    <source>
        <dbReference type="ARBA" id="ARBA00048338"/>
    </source>
</evidence>
<feature type="transmembrane region" description="Helical" evidence="33">
    <location>
        <begin position="99"/>
        <end position="119"/>
    </location>
</feature>
<evidence type="ECO:0000256" key="7">
    <source>
        <dbReference type="ARBA" id="ARBA00022989"/>
    </source>
</evidence>
<evidence type="ECO:0000256" key="30">
    <source>
        <dbReference type="ARBA" id="ARBA00078029"/>
    </source>
</evidence>
<evidence type="ECO:0000313" key="35">
    <source>
        <dbReference type="Proteomes" id="UP000265160"/>
    </source>
</evidence>
<dbReference type="Proteomes" id="UP000265160">
    <property type="component" value="LG15"/>
</dbReference>
<evidence type="ECO:0000256" key="11">
    <source>
        <dbReference type="ARBA" id="ARBA00023136"/>
    </source>
</evidence>
<evidence type="ECO:0000256" key="15">
    <source>
        <dbReference type="ARBA" id="ARBA00034231"/>
    </source>
</evidence>
<evidence type="ECO:0000256" key="20">
    <source>
        <dbReference type="ARBA" id="ARBA00048327"/>
    </source>
</evidence>
<evidence type="ECO:0000256" key="33">
    <source>
        <dbReference type="SAM" id="Phobius"/>
    </source>
</evidence>
<feature type="transmembrane region" description="Helical" evidence="33">
    <location>
        <begin position="307"/>
        <end position="332"/>
    </location>
</feature>
<evidence type="ECO:0000256" key="3">
    <source>
        <dbReference type="ARBA" id="ARBA00022448"/>
    </source>
</evidence>